<dbReference type="EMBL" id="JACHKZ010000011">
    <property type="protein sequence ID" value="MBB6578067.1"/>
    <property type="molecule type" value="Genomic_DNA"/>
</dbReference>
<organism evidence="1 2">
    <name type="scientific">Comamonas odontotermitis</name>
    <dbReference type="NCBI Taxonomy" id="379895"/>
    <lineage>
        <taxon>Bacteria</taxon>
        <taxon>Pseudomonadati</taxon>
        <taxon>Pseudomonadota</taxon>
        <taxon>Betaproteobacteria</taxon>
        <taxon>Burkholderiales</taxon>
        <taxon>Comamonadaceae</taxon>
        <taxon>Comamonas</taxon>
    </lineage>
</organism>
<protein>
    <submittedName>
        <fullName evidence="1">Uncharacterized protein</fullName>
    </submittedName>
</protein>
<comment type="caution">
    <text evidence="1">The sequence shown here is derived from an EMBL/GenBank/DDBJ whole genome shotgun (WGS) entry which is preliminary data.</text>
</comment>
<reference evidence="1 2" key="1">
    <citation type="submission" date="2020-08" db="EMBL/GenBank/DDBJ databases">
        <title>Functional genomics of gut bacteria from endangered species of beetles.</title>
        <authorList>
            <person name="Carlos-Shanley C."/>
        </authorList>
    </citation>
    <scope>NUCLEOTIDE SEQUENCE [LARGE SCALE GENOMIC DNA]</scope>
    <source>
        <strain evidence="1 2">S00124</strain>
    </source>
</reference>
<evidence type="ECO:0000313" key="1">
    <source>
        <dbReference type="EMBL" id="MBB6578067.1"/>
    </source>
</evidence>
<sequence length="77" mass="8697">MSYFSHAKDLISKFCQHNEWLCGEQLPQCYAACPGMLLSAMRGQGMGWTDAASRIRFIVFCEADSFFADLIDDDTYA</sequence>
<proteinExistence type="predicted"/>
<accession>A0ABR6RFX9</accession>
<evidence type="ECO:0000313" key="2">
    <source>
        <dbReference type="Proteomes" id="UP000562492"/>
    </source>
</evidence>
<dbReference type="RefSeq" id="WP_184708171.1">
    <property type="nucleotide sequence ID" value="NZ_JACHKZ010000011.1"/>
</dbReference>
<name>A0ABR6RFX9_9BURK</name>
<keyword evidence="2" id="KW-1185">Reference proteome</keyword>
<dbReference type="Proteomes" id="UP000562492">
    <property type="component" value="Unassembled WGS sequence"/>
</dbReference>
<gene>
    <name evidence="1" type="ORF">HNP33_002142</name>
</gene>